<keyword evidence="3" id="KW-0804">Transcription</keyword>
<evidence type="ECO:0000259" key="5">
    <source>
        <dbReference type="PROSITE" id="PS50977"/>
    </source>
</evidence>
<dbReference type="InterPro" id="IPR009057">
    <property type="entry name" value="Homeodomain-like_sf"/>
</dbReference>
<dbReference type="SUPFAM" id="SSF48498">
    <property type="entry name" value="Tetracyclin repressor-like, C-terminal domain"/>
    <property type="match status" value="1"/>
</dbReference>
<dbReference type="PROSITE" id="PS50977">
    <property type="entry name" value="HTH_TETR_2"/>
    <property type="match status" value="1"/>
</dbReference>
<dbReference type="PRINTS" id="PR00455">
    <property type="entry name" value="HTHTETR"/>
</dbReference>
<evidence type="ECO:0000256" key="4">
    <source>
        <dbReference type="PROSITE-ProRule" id="PRU00335"/>
    </source>
</evidence>
<dbReference type="OrthoDB" id="9787680at2"/>
<keyword evidence="7" id="KW-1185">Reference proteome</keyword>
<sequence>MVENKHSIQTCLCLVKNMYLYIMRTAGVKERVLETAARLFYEQGYQATGINQIIEEAAIAKASLYQHFASKELVLNAYLQSHKINWYNNLLAYTEKMEEGREKLIGLFDYRKQTLENRHYKGCAFSRMAYELPDINEEALAIIQGHKLAIKGFIKQQLYMLKSPPFPKQELHELTEMIFNLIEGTILQSTILRSSRPMEDTRKMLVRILDSNAQ</sequence>
<dbReference type="AlphaFoldDB" id="A0A2T7BCB9"/>
<keyword evidence="1" id="KW-0805">Transcription regulation</keyword>
<dbReference type="Gene3D" id="1.10.357.10">
    <property type="entry name" value="Tetracycline Repressor, domain 2"/>
    <property type="match status" value="1"/>
</dbReference>
<dbReference type="InterPro" id="IPR036271">
    <property type="entry name" value="Tet_transcr_reg_TetR-rel_C_sf"/>
</dbReference>
<evidence type="ECO:0000256" key="1">
    <source>
        <dbReference type="ARBA" id="ARBA00023015"/>
    </source>
</evidence>
<comment type="caution">
    <text evidence="6">The sequence shown here is derived from an EMBL/GenBank/DDBJ whole genome shotgun (WGS) entry which is preliminary data.</text>
</comment>
<evidence type="ECO:0000313" key="6">
    <source>
        <dbReference type="EMBL" id="PUZ22749.1"/>
    </source>
</evidence>
<proteinExistence type="predicted"/>
<protein>
    <recommendedName>
        <fullName evidence="5">HTH tetR-type domain-containing protein</fullName>
    </recommendedName>
</protein>
<dbReference type="EMBL" id="QCYK01000003">
    <property type="protein sequence ID" value="PUZ22749.1"/>
    <property type="molecule type" value="Genomic_DNA"/>
</dbReference>
<keyword evidence="2 4" id="KW-0238">DNA-binding</keyword>
<evidence type="ECO:0000256" key="3">
    <source>
        <dbReference type="ARBA" id="ARBA00023163"/>
    </source>
</evidence>
<feature type="domain" description="HTH tetR-type" evidence="5">
    <location>
        <begin position="26"/>
        <end position="86"/>
    </location>
</feature>
<reference evidence="6 7" key="1">
    <citation type="submission" date="2018-04" db="EMBL/GenBank/DDBJ databases">
        <title>Chitinophaga fuyangensis sp. nov., isolated from soil in a chemical factory.</title>
        <authorList>
            <person name="Chen K."/>
        </authorList>
    </citation>
    <scope>NUCLEOTIDE SEQUENCE [LARGE SCALE GENOMIC DNA]</scope>
    <source>
        <strain evidence="6 7">LY-1</strain>
    </source>
</reference>
<evidence type="ECO:0000313" key="7">
    <source>
        <dbReference type="Proteomes" id="UP000244450"/>
    </source>
</evidence>
<evidence type="ECO:0000256" key="2">
    <source>
        <dbReference type="ARBA" id="ARBA00023125"/>
    </source>
</evidence>
<dbReference type="InterPro" id="IPR001647">
    <property type="entry name" value="HTH_TetR"/>
</dbReference>
<dbReference type="PANTHER" id="PTHR47506">
    <property type="entry name" value="TRANSCRIPTIONAL REGULATORY PROTEIN"/>
    <property type="match status" value="1"/>
</dbReference>
<name>A0A2T7BCB9_9BACT</name>
<dbReference type="Proteomes" id="UP000244450">
    <property type="component" value="Unassembled WGS sequence"/>
</dbReference>
<dbReference type="PANTHER" id="PTHR47506:SF1">
    <property type="entry name" value="HTH-TYPE TRANSCRIPTIONAL REGULATOR YJDC"/>
    <property type="match status" value="1"/>
</dbReference>
<gene>
    <name evidence="6" type="ORF">DCC81_20165</name>
</gene>
<dbReference type="GO" id="GO:0003677">
    <property type="term" value="F:DNA binding"/>
    <property type="evidence" value="ECO:0007669"/>
    <property type="project" value="UniProtKB-UniRule"/>
</dbReference>
<feature type="DNA-binding region" description="H-T-H motif" evidence="4">
    <location>
        <begin position="49"/>
        <end position="68"/>
    </location>
</feature>
<accession>A0A2T7BCB9</accession>
<organism evidence="6 7">
    <name type="scientific">Chitinophaga parva</name>
    <dbReference type="NCBI Taxonomy" id="2169414"/>
    <lineage>
        <taxon>Bacteria</taxon>
        <taxon>Pseudomonadati</taxon>
        <taxon>Bacteroidota</taxon>
        <taxon>Chitinophagia</taxon>
        <taxon>Chitinophagales</taxon>
        <taxon>Chitinophagaceae</taxon>
        <taxon>Chitinophaga</taxon>
    </lineage>
</organism>
<dbReference type="Pfam" id="PF00440">
    <property type="entry name" value="TetR_N"/>
    <property type="match status" value="1"/>
</dbReference>
<dbReference type="SUPFAM" id="SSF46689">
    <property type="entry name" value="Homeodomain-like"/>
    <property type="match status" value="1"/>
</dbReference>